<dbReference type="EMBL" id="VLPK01000005">
    <property type="protein sequence ID" value="TSJ37365.1"/>
    <property type="molecule type" value="Genomic_DNA"/>
</dbReference>
<accession>A0A556MC40</accession>
<dbReference type="CDD" id="cd00146">
    <property type="entry name" value="PKD"/>
    <property type="match status" value="1"/>
</dbReference>
<name>A0A556MC40_9SPHI</name>
<reference evidence="3 4" key="1">
    <citation type="submission" date="2019-07" db="EMBL/GenBank/DDBJ databases">
        <authorList>
            <person name="Huq M.A."/>
        </authorList>
    </citation>
    <scope>NUCLEOTIDE SEQUENCE [LARGE SCALE GENOMIC DNA]</scope>
    <source>
        <strain evidence="3 4">MAH-19</strain>
    </source>
</reference>
<dbReference type="PROSITE" id="PS50093">
    <property type="entry name" value="PKD"/>
    <property type="match status" value="1"/>
</dbReference>
<dbReference type="Pfam" id="PF18911">
    <property type="entry name" value="PKD_4"/>
    <property type="match status" value="1"/>
</dbReference>
<keyword evidence="4" id="KW-1185">Reference proteome</keyword>
<dbReference type="Gene3D" id="2.60.40.10">
    <property type="entry name" value="Immunoglobulins"/>
    <property type="match status" value="1"/>
</dbReference>
<dbReference type="InterPro" id="IPR022409">
    <property type="entry name" value="PKD/Chitinase_dom"/>
</dbReference>
<evidence type="ECO:0000259" key="2">
    <source>
        <dbReference type="PROSITE" id="PS50093"/>
    </source>
</evidence>
<dbReference type="RefSeq" id="WP_144250399.1">
    <property type="nucleotide sequence ID" value="NZ_VLPK01000005.1"/>
</dbReference>
<dbReference type="InterPro" id="IPR000601">
    <property type="entry name" value="PKD_dom"/>
</dbReference>
<keyword evidence="1" id="KW-0732">Signal</keyword>
<evidence type="ECO:0000313" key="3">
    <source>
        <dbReference type="EMBL" id="TSJ37365.1"/>
    </source>
</evidence>
<dbReference type="SUPFAM" id="SSF49299">
    <property type="entry name" value="PKD domain"/>
    <property type="match status" value="1"/>
</dbReference>
<feature type="signal peptide" evidence="1">
    <location>
        <begin position="1"/>
        <end position="22"/>
    </location>
</feature>
<dbReference type="AlphaFoldDB" id="A0A556MC40"/>
<dbReference type="InterPro" id="IPR035986">
    <property type="entry name" value="PKD_dom_sf"/>
</dbReference>
<evidence type="ECO:0000313" key="4">
    <source>
        <dbReference type="Proteomes" id="UP000318733"/>
    </source>
</evidence>
<dbReference type="InterPro" id="IPR013783">
    <property type="entry name" value="Ig-like_fold"/>
</dbReference>
<proteinExistence type="predicted"/>
<comment type="caution">
    <text evidence="3">The sequence shown here is derived from an EMBL/GenBank/DDBJ whole genome shotgun (WGS) entry which is preliminary data.</text>
</comment>
<sequence length="286" mass="30829">MKKNITYLCCAALIMLCISACKKNDQGSGTKAVFSYVADGFNVNFTNFSRNASEYSWNFGDNSGETSTKKSPQHIFKSKGDFLVTLTAKQGSTVSTFTDTVSIIGPNIKIDGDFTDWQYVDYSFTNTDLTNGGTLLGIKTFASPTDINFYLEGTPDMQFAIIDMYIDADNNPKTGFTTGQYPLGSGAEFLFEGSLVGGWGSLYTHTGDPAAFSFSPIFDIADVLHYSAIKSVSGKNAIEFSIKKDKLGTLKSAINFCIVESTSGYAQLGSIPANNTAASGFLQVKL</sequence>
<gene>
    <name evidence="3" type="ORF">FO440_21640</name>
</gene>
<protein>
    <submittedName>
        <fullName evidence="3">PKD domain-containing protein</fullName>
    </submittedName>
</protein>
<organism evidence="3 4">
    <name type="scientific">Mucilaginibacter corticis</name>
    <dbReference type="NCBI Taxonomy" id="2597670"/>
    <lineage>
        <taxon>Bacteria</taxon>
        <taxon>Pseudomonadati</taxon>
        <taxon>Bacteroidota</taxon>
        <taxon>Sphingobacteriia</taxon>
        <taxon>Sphingobacteriales</taxon>
        <taxon>Sphingobacteriaceae</taxon>
        <taxon>Mucilaginibacter</taxon>
    </lineage>
</organism>
<evidence type="ECO:0000256" key="1">
    <source>
        <dbReference type="SAM" id="SignalP"/>
    </source>
</evidence>
<feature type="chain" id="PRO_5022167692" evidence="1">
    <location>
        <begin position="23"/>
        <end position="286"/>
    </location>
</feature>
<dbReference type="OrthoDB" id="7443339at2"/>
<dbReference type="SMART" id="SM00089">
    <property type="entry name" value="PKD"/>
    <property type="match status" value="1"/>
</dbReference>
<dbReference type="Proteomes" id="UP000318733">
    <property type="component" value="Unassembled WGS sequence"/>
</dbReference>
<feature type="domain" description="PKD" evidence="2">
    <location>
        <begin position="55"/>
        <end position="103"/>
    </location>
</feature>